<dbReference type="PANTHER" id="PTHR37984:SF5">
    <property type="entry name" value="PROTEIN NYNRIN-LIKE"/>
    <property type="match status" value="1"/>
</dbReference>
<protein>
    <recommendedName>
        <fullName evidence="1">Integrase catalytic domain-containing protein</fullName>
    </recommendedName>
</protein>
<dbReference type="AlphaFoldDB" id="A0A0C2MU39"/>
<evidence type="ECO:0000259" key="1">
    <source>
        <dbReference type="PROSITE" id="PS50994"/>
    </source>
</evidence>
<dbReference type="SUPFAM" id="SSF53098">
    <property type="entry name" value="Ribonuclease H-like"/>
    <property type="match status" value="1"/>
</dbReference>
<name>A0A0C2MU39_THEKT</name>
<accession>A0A0C2MU39</accession>
<dbReference type="InterPro" id="IPR012337">
    <property type="entry name" value="RNaseH-like_sf"/>
</dbReference>
<evidence type="ECO:0000313" key="2">
    <source>
        <dbReference type="EMBL" id="KII65187.1"/>
    </source>
</evidence>
<dbReference type="OrthoDB" id="10062030at2759"/>
<dbReference type="InterPro" id="IPR036397">
    <property type="entry name" value="RNaseH_sf"/>
</dbReference>
<dbReference type="PANTHER" id="PTHR37984">
    <property type="entry name" value="PROTEIN CBG26694"/>
    <property type="match status" value="1"/>
</dbReference>
<reference evidence="2 3" key="1">
    <citation type="journal article" date="2014" name="Genome Biol. Evol.">
        <title>The genome of the myxosporean Thelohanellus kitauei shows adaptations to nutrient acquisition within its fish host.</title>
        <authorList>
            <person name="Yang Y."/>
            <person name="Xiong J."/>
            <person name="Zhou Z."/>
            <person name="Huo F."/>
            <person name="Miao W."/>
            <person name="Ran C."/>
            <person name="Liu Y."/>
            <person name="Zhang J."/>
            <person name="Feng J."/>
            <person name="Wang M."/>
            <person name="Wang M."/>
            <person name="Wang L."/>
            <person name="Yao B."/>
        </authorList>
    </citation>
    <scope>NUCLEOTIDE SEQUENCE [LARGE SCALE GENOMIC DNA]</scope>
    <source>
        <strain evidence="2">Wuqing</strain>
    </source>
</reference>
<dbReference type="GO" id="GO:0015074">
    <property type="term" value="P:DNA integration"/>
    <property type="evidence" value="ECO:0007669"/>
    <property type="project" value="InterPro"/>
</dbReference>
<dbReference type="GO" id="GO:0003676">
    <property type="term" value="F:nucleic acid binding"/>
    <property type="evidence" value="ECO:0007669"/>
    <property type="project" value="InterPro"/>
</dbReference>
<gene>
    <name evidence="2" type="ORF">RF11_13433</name>
</gene>
<sequence length="187" mass="21846">MYKKLLIEKSRLVISDNILNHNDRRINQKGILDNLIDFIIYGTHENYLRHICINKTVSSTPDGIFGLTGFHGVNNYTRLVRYARLREKTFRNVGFIFYRSTLLQEKVILTDKGTAFEPALFTHFCKFKDIHKLHSTAYHQATNGLLERTNKSIKEISRTIVEEDPKSRDNNLEKVLLAFRKGKKFTN</sequence>
<dbReference type="PROSITE" id="PS50994">
    <property type="entry name" value="INTEGRASE"/>
    <property type="match status" value="1"/>
</dbReference>
<feature type="domain" description="Integrase catalytic" evidence="1">
    <location>
        <begin position="106"/>
        <end position="187"/>
    </location>
</feature>
<dbReference type="InterPro" id="IPR001584">
    <property type="entry name" value="Integrase_cat-core"/>
</dbReference>
<keyword evidence="3" id="KW-1185">Reference proteome</keyword>
<evidence type="ECO:0000313" key="3">
    <source>
        <dbReference type="Proteomes" id="UP000031668"/>
    </source>
</evidence>
<dbReference type="InterPro" id="IPR050951">
    <property type="entry name" value="Retrovirus_Pol_polyprotein"/>
</dbReference>
<proteinExistence type="predicted"/>
<dbReference type="EMBL" id="JWZT01003962">
    <property type="protein sequence ID" value="KII65187.1"/>
    <property type="molecule type" value="Genomic_DNA"/>
</dbReference>
<comment type="caution">
    <text evidence="2">The sequence shown here is derived from an EMBL/GenBank/DDBJ whole genome shotgun (WGS) entry which is preliminary data.</text>
</comment>
<organism evidence="2 3">
    <name type="scientific">Thelohanellus kitauei</name>
    <name type="common">Myxosporean</name>
    <dbReference type="NCBI Taxonomy" id="669202"/>
    <lineage>
        <taxon>Eukaryota</taxon>
        <taxon>Metazoa</taxon>
        <taxon>Cnidaria</taxon>
        <taxon>Myxozoa</taxon>
        <taxon>Myxosporea</taxon>
        <taxon>Bivalvulida</taxon>
        <taxon>Platysporina</taxon>
        <taxon>Myxobolidae</taxon>
        <taxon>Thelohanellus</taxon>
    </lineage>
</organism>
<dbReference type="Proteomes" id="UP000031668">
    <property type="component" value="Unassembled WGS sequence"/>
</dbReference>
<dbReference type="Gene3D" id="3.30.420.10">
    <property type="entry name" value="Ribonuclease H-like superfamily/Ribonuclease H"/>
    <property type="match status" value="1"/>
</dbReference>